<dbReference type="Gene3D" id="3.90.1170.30">
    <property type="entry name" value="Pyrimidine nucleoside phosphorylase-like, C-terminal domain"/>
    <property type="match status" value="1"/>
</dbReference>
<dbReference type="GO" id="GO:0006206">
    <property type="term" value="P:pyrimidine nucleobase metabolic process"/>
    <property type="evidence" value="ECO:0007669"/>
    <property type="project" value="InterPro"/>
</dbReference>
<comment type="caution">
    <text evidence="3">The sequence shown here is derived from an EMBL/GenBank/DDBJ whole genome shotgun (WGS) entry which is preliminary data.</text>
</comment>
<dbReference type="PANTHER" id="PTHR10515:SF0">
    <property type="entry name" value="THYMIDINE PHOSPHORYLASE"/>
    <property type="match status" value="1"/>
</dbReference>
<accession>A0A0M2SN72</accession>
<reference evidence="3 4" key="1">
    <citation type="submission" date="2015-04" db="EMBL/GenBank/DDBJ databases">
        <title>Taxonomic description and genome sequence of Bacillus campisalis sp. nov., a novel member of the genus Bacillus isolated from solar saltern.</title>
        <authorList>
            <person name="Mathan Kumar R."/>
            <person name="Kaur G."/>
            <person name="Kumar A."/>
            <person name="Singh N.K."/>
            <person name="Kaur N."/>
            <person name="Kumar N."/>
            <person name="Mayilraj S."/>
        </authorList>
    </citation>
    <scope>NUCLEOTIDE SEQUENCE [LARGE SCALE GENOMIC DNA]</scope>
    <source>
        <strain evidence="3 4">SA2-6</strain>
    </source>
</reference>
<dbReference type="AlphaFoldDB" id="A0A0M2SN72"/>
<keyword evidence="4" id="KW-1185">Reference proteome</keyword>
<gene>
    <name evidence="3" type="ORF">WQ57_21340</name>
</gene>
<keyword evidence="1" id="KW-0808">Transferase</keyword>
<evidence type="ECO:0000256" key="1">
    <source>
        <dbReference type="ARBA" id="ARBA00022679"/>
    </source>
</evidence>
<dbReference type="SUPFAM" id="SSF54680">
    <property type="entry name" value="Pyrimidine nucleoside phosphorylase C-terminal domain"/>
    <property type="match status" value="1"/>
</dbReference>
<protein>
    <recommendedName>
        <fullName evidence="2">Pyrimidine nucleoside phosphorylase C-terminal domain-containing protein</fullName>
    </recommendedName>
</protein>
<dbReference type="Proteomes" id="UP000034166">
    <property type="component" value="Unassembled WGS sequence"/>
</dbReference>
<dbReference type="EMBL" id="LAYY01000043">
    <property type="protein sequence ID" value="KKK36094.1"/>
    <property type="molecule type" value="Genomic_DNA"/>
</dbReference>
<dbReference type="Pfam" id="PF07831">
    <property type="entry name" value="PYNP_C"/>
    <property type="match status" value="1"/>
</dbReference>
<sequence length="76" mass="8430">MLLGAGRATKESEIDLAVGLVLKKKIGDKVTKGESLLTIHSNFEDVSEVKELLYNNIRISKEKVKAPVLIHEEITQ</sequence>
<evidence type="ECO:0000313" key="3">
    <source>
        <dbReference type="EMBL" id="KKK36094.1"/>
    </source>
</evidence>
<dbReference type="InterPro" id="IPR036566">
    <property type="entry name" value="PYNP-like_C_sf"/>
</dbReference>
<dbReference type="GO" id="GO:0006213">
    <property type="term" value="P:pyrimidine nucleoside metabolic process"/>
    <property type="evidence" value="ECO:0007669"/>
    <property type="project" value="InterPro"/>
</dbReference>
<dbReference type="GO" id="GO:0004645">
    <property type="term" value="F:1,4-alpha-oligoglucan phosphorylase activity"/>
    <property type="evidence" value="ECO:0007669"/>
    <property type="project" value="InterPro"/>
</dbReference>
<organism evidence="3 4">
    <name type="scientific">Mesobacillus campisalis</name>
    <dbReference type="NCBI Taxonomy" id="1408103"/>
    <lineage>
        <taxon>Bacteria</taxon>
        <taxon>Bacillati</taxon>
        <taxon>Bacillota</taxon>
        <taxon>Bacilli</taxon>
        <taxon>Bacillales</taxon>
        <taxon>Bacillaceae</taxon>
        <taxon>Mesobacillus</taxon>
    </lineage>
</organism>
<name>A0A0M2SN72_9BACI</name>
<dbReference type="GO" id="GO:0005829">
    <property type="term" value="C:cytosol"/>
    <property type="evidence" value="ECO:0007669"/>
    <property type="project" value="TreeGrafter"/>
</dbReference>
<feature type="domain" description="Pyrimidine nucleoside phosphorylase C-terminal" evidence="2">
    <location>
        <begin position="1"/>
        <end position="60"/>
    </location>
</feature>
<dbReference type="PATRIC" id="fig|1408103.3.peg.4693"/>
<dbReference type="InterPro" id="IPR013102">
    <property type="entry name" value="PYNP_C"/>
</dbReference>
<dbReference type="GO" id="GO:0009032">
    <property type="term" value="F:thymidine phosphorylase activity"/>
    <property type="evidence" value="ECO:0007669"/>
    <property type="project" value="TreeGrafter"/>
</dbReference>
<proteinExistence type="predicted"/>
<evidence type="ECO:0000313" key="4">
    <source>
        <dbReference type="Proteomes" id="UP000034166"/>
    </source>
</evidence>
<evidence type="ECO:0000259" key="2">
    <source>
        <dbReference type="SMART" id="SM00941"/>
    </source>
</evidence>
<dbReference type="SMART" id="SM00941">
    <property type="entry name" value="PYNP_C"/>
    <property type="match status" value="1"/>
</dbReference>
<dbReference type="PANTHER" id="PTHR10515">
    <property type="entry name" value="THYMIDINE PHOSPHORYLASE"/>
    <property type="match status" value="1"/>
</dbReference>
<dbReference type="InterPro" id="IPR000053">
    <property type="entry name" value="Thymidine/pyrmidine_PPase"/>
</dbReference>